<evidence type="ECO:0000313" key="2">
    <source>
        <dbReference type="EMBL" id="MBO0480995.1"/>
    </source>
</evidence>
<proteinExistence type="predicted"/>
<sequence>MLKESNELLKFMAKGNVLFVLDSSAILDIYKHDQAYSYNLLKAYQVYSENLWIPKQVKKEVEKNHYCVKESRKKEIEKLPQNIKRALSKLESSILSCMKNPKKYNYPGTVKLENDISSKISELEKIVDEYKCEIDTFPEEDQPDVINNLLRELEQSNKIGEGYDKFDKLNIYIEGNVRYGLGIPPGFEDAKLKDKKDPNGIQKFGDLIIWKEILDKVSSEKTSLLFITSDVKEDWWKLNNDNKIEDKHPMLNLEFEKRTGLLKNQFEMLYTGTFFSLMLGTDEFLNKSYDDSVKLIATDYSLNSIDKLESIITINNIEGKIIDELNLYYEFINGDFSLQVENSLNDIEFNEIINTEILDTEVSIKSNCLVMEIELNSTCCVTAESIIYDNSVEFEYDVTLSYFLIVSIPLIDRKKIKQDTKIPEYNEENLLDFSDIETEYAFGEIIEVVNTSSPFDEMTELCVKCQMREGVYAISNGDLVCSSCSESMSLCPDCGRFFPQGSIGAFCDDCTSNH</sequence>
<name>A0ABS3HWZ7_9ENTE</name>
<organism evidence="2 3">
    <name type="scientific">Candidatus Enterococcus courvalinii</name>
    <dbReference type="NCBI Taxonomy" id="2815329"/>
    <lineage>
        <taxon>Bacteria</taxon>
        <taxon>Bacillati</taxon>
        <taxon>Bacillota</taxon>
        <taxon>Bacilli</taxon>
        <taxon>Lactobacillales</taxon>
        <taxon>Enterococcaceae</taxon>
        <taxon>Enterococcus</taxon>
    </lineage>
</organism>
<gene>
    <name evidence="2" type="ORF">JZO71_01485</name>
</gene>
<evidence type="ECO:0000259" key="1">
    <source>
        <dbReference type="Pfam" id="PF18476"/>
    </source>
</evidence>
<dbReference type="RefSeq" id="WP_206897829.1">
    <property type="nucleotide sequence ID" value="NZ_JAFLWI010000002.1"/>
</dbReference>
<reference evidence="2 3" key="1">
    <citation type="submission" date="2021-03" db="EMBL/GenBank/DDBJ databases">
        <title>Enterococcal diversity collection.</title>
        <authorList>
            <person name="Gilmore M.S."/>
            <person name="Schwartzman J."/>
            <person name="Van Tyne D."/>
            <person name="Martin M."/>
            <person name="Earl A.M."/>
            <person name="Manson A.L."/>
            <person name="Straub T."/>
            <person name="Salamzade R."/>
            <person name="Saavedra J."/>
            <person name="Lebreton F."/>
            <person name="Prichula J."/>
            <person name="Schaufler K."/>
            <person name="Gaca A."/>
            <person name="Sgardioli B."/>
            <person name="Wagenaar J."/>
            <person name="Strong T."/>
        </authorList>
    </citation>
    <scope>NUCLEOTIDE SEQUENCE [LARGE SCALE GENOMIC DNA]</scope>
    <source>
        <strain evidence="2 3">MSG2901</strain>
    </source>
</reference>
<keyword evidence="3" id="KW-1185">Reference proteome</keyword>
<accession>A0ABS3HWZ7</accession>
<dbReference type="Pfam" id="PF18476">
    <property type="entry name" value="PIN_8"/>
    <property type="match status" value="1"/>
</dbReference>
<dbReference type="EMBL" id="JAFLWI010000002">
    <property type="protein sequence ID" value="MBO0480995.1"/>
    <property type="molecule type" value="Genomic_DNA"/>
</dbReference>
<dbReference type="Proteomes" id="UP000664832">
    <property type="component" value="Unassembled WGS sequence"/>
</dbReference>
<feature type="domain" description="PIN like" evidence="1">
    <location>
        <begin position="18"/>
        <end position="245"/>
    </location>
</feature>
<evidence type="ECO:0000313" key="3">
    <source>
        <dbReference type="Proteomes" id="UP000664832"/>
    </source>
</evidence>
<comment type="caution">
    <text evidence="2">The sequence shown here is derived from an EMBL/GenBank/DDBJ whole genome shotgun (WGS) entry which is preliminary data.</text>
</comment>
<protein>
    <submittedName>
        <fullName evidence="2">DUF4935 domain-containing protein</fullName>
    </submittedName>
</protein>
<dbReference type="InterPro" id="IPR041578">
    <property type="entry name" value="PIN_8"/>
</dbReference>